<dbReference type="AlphaFoldDB" id="A0A916X2N4"/>
<evidence type="ECO:0000259" key="1">
    <source>
        <dbReference type="PROSITE" id="PS50531"/>
    </source>
</evidence>
<feature type="domain" description="HTH IS21-type" evidence="1">
    <location>
        <begin position="3"/>
        <end position="65"/>
    </location>
</feature>
<organism evidence="2 3">
    <name type="scientific">Roseibium aquae</name>
    <dbReference type="NCBI Taxonomy" id="1323746"/>
    <lineage>
        <taxon>Bacteria</taxon>
        <taxon>Pseudomonadati</taxon>
        <taxon>Pseudomonadota</taxon>
        <taxon>Alphaproteobacteria</taxon>
        <taxon>Hyphomicrobiales</taxon>
        <taxon>Stappiaceae</taxon>
        <taxon>Roseibium</taxon>
    </lineage>
</organism>
<evidence type="ECO:0000313" key="2">
    <source>
        <dbReference type="EMBL" id="GGB63428.1"/>
    </source>
</evidence>
<evidence type="ECO:0000313" key="3">
    <source>
        <dbReference type="Proteomes" id="UP000605148"/>
    </source>
</evidence>
<reference evidence="2" key="2">
    <citation type="submission" date="2020-09" db="EMBL/GenBank/DDBJ databases">
        <authorList>
            <person name="Sun Q."/>
            <person name="Zhou Y."/>
        </authorList>
    </citation>
    <scope>NUCLEOTIDE SEQUENCE</scope>
    <source>
        <strain evidence="2">CGMCC 1.12426</strain>
    </source>
</reference>
<dbReference type="Pfam" id="PF13412">
    <property type="entry name" value="HTH_24"/>
    <property type="match status" value="1"/>
</dbReference>
<reference evidence="2" key="1">
    <citation type="journal article" date="2014" name="Int. J. Syst. Evol. Microbiol.">
        <title>Complete genome sequence of Corynebacterium casei LMG S-19264T (=DSM 44701T), isolated from a smear-ripened cheese.</title>
        <authorList>
            <consortium name="US DOE Joint Genome Institute (JGI-PGF)"/>
            <person name="Walter F."/>
            <person name="Albersmeier A."/>
            <person name="Kalinowski J."/>
            <person name="Ruckert C."/>
        </authorList>
    </citation>
    <scope>NUCLEOTIDE SEQUENCE</scope>
    <source>
        <strain evidence="2">CGMCC 1.12426</strain>
    </source>
</reference>
<dbReference type="InterPro" id="IPR017894">
    <property type="entry name" value="HTH_IS21_transposase_type"/>
</dbReference>
<sequence>MALLSVIRRWHFRDQLSIREISRRTGLSRNTVRKYLRADTVEPTFKLPERPSKLDIFADKLSAWLRAESNKSRKQKRTVKQLHADLVSLGYDGSYGRVKLSAWRGSSFIDRAFRALRQGGTFRCATRLGVSI</sequence>
<proteinExistence type="predicted"/>
<dbReference type="Gene3D" id="1.10.10.60">
    <property type="entry name" value="Homeodomain-like"/>
    <property type="match status" value="1"/>
</dbReference>
<gene>
    <name evidence="2" type="ORF">GCM10011316_39110</name>
</gene>
<dbReference type="PROSITE" id="PS50531">
    <property type="entry name" value="HTH_IS21"/>
    <property type="match status" value="1"/>
</dbReference>
<accession>A0A916X2N4</accession>
<keyword evidence="3" id="KW-1185">Reference proteome</keyword>
<comment type="caution">
    <text evidence="2">The sequence shown here is derived from an EMBL/GenBank/DDBJ whole genome shotgun (WGS) entry which is preliminary data.</text>
</comment>
<protein>
    <recommendedName>
        <fullName evidence="1">HTH IS21-type domain-containing protein</fullName>
    </recommendedName>
</protein>
<dbReference type="Proteomes" id="UP000605148">
    <property type="component" value="Unassembled WGS sequence"/>
</dbReference>
<name>A0A916X2N4_9HYPH</name>
<dbReference type="EMBL" id="BMFA01000020">
    <property type="protein sequence ID" value="GGB63428.1"/>
    <property type="molecule type" value="Genomic_DNA"/>
</dbReference>